<evidence type="ECO:0000256" key="3">
    <source>
        <dbReference type="ARBA" id="ARBA00022525"/>
    </source>
</evidence>
<dbReference type="Proteomes" id="UP000007819">
    <property type="component" value="Chromosome X"/>
</dbReference>
<dbReference type="Pfam" id="PF02221">
    <property type="entry name" value="E1_DerP2_DerF2"/>
    <property type="match status" value="1"/>
</dbReference>
<dbReference type="AlphaFoldDB" id="A0A8R2B4L6"/>
<evidence type="ECO:0000259" key="5">
    <source>
        <dbReference type="SMART" id="SM00737"/>
    </source>
</evidence>
<evidence type="ECO:0000313" key="7">
    <source>
        <dbReference type="Proteomes" id="UP000007819"/>
    </source>
</evidence>
<dbReference type="RefSeq" id="XP_008181499.1">
    <property type="nucleotide sequence ID" value="XM_008183277.1"/>
</dbReference>
<dbReference type="InterPro" id="IPR014756">
    <property type="entry name" value="Ig_E-set"/>
</dbReference>
<evidence type="ECO:0000256" key="2">
    <source>
        <dbReference type="ARBA" id="ARBA00006370"/>
    </source>
</evidence>
<dbReference type="EnsemblMetazoa" id="XM_008183277.1">
    <property type="protein sequence ID" value="XP_008181499.1"/>
    <property type="gene ID" value="LOC100572592"/>
</dbReference>
<name>A0A8R2B4L6_ACYPI</name>
<accession>A0A8R2B4L6</accession>
<sequence length="153" mass="17536">MAVFVLTVVGLMLAASAVNAEQVNNYRMCPNTDCLVYDLFIDPCPQAVYNQACQWTENSNTSIAFKYNPDFGSNIPVTQLYAETFLMDLPFLDIDTNACLYTNCPVMKNTEQNWLFNLFVPKNYGKTYYVVRFAVWDKVNFTTCCFTFDIKIV</sequence>
<protein>
    <recommendedName>
        <fullName evidence="5">MD-2-related lipid-recognition domain-containing protein</fullName>
    </recommendedName>
</protein>
<dbReference type="SMART" id="SM00737">
    <property type="entry name" value="ML"/>
    <property type="match status" value="1"/>
</dbReference>
<keyword evidence="3" id="KW-0964">Secreted</keyword>
<feature type="signal peptide" evidence="4">
    <location>
        <begin position="1"/>
        <end position="20"/>
    </location>
</feature>
<organism evidence="6 7">
    <name type="scientific">Acyrthosiphon pisum</name>
    <name type="common">Pea aphid</name>
    <dbReference type="NCBI Taxonomy" id="7029"/>
    <lineage>
        <taxon>Eukaryota</taxon>
        <taxon>Metazoa</taxon>
        <taxon>Ecdysozoa</taxon>
        <taxon>Arthropoda</taxon>
        <taxon>Hexapoda</taxon>
        <taxon>Insecta</taxon>
        <taxon>Pterygota</taxon>
        <taxon>Neoptera</taxon>
        <taxon>Paraneoptera</taxon>
        <taxon>Hemiptera</taxon>
        <taxon>Sternorrhyncha</taxon>
        <taxon>Aphidomorpha</taxon>
        <taxon>Aphidoidea</taxon>
        <taxon>Aphididae</taxon>
        <taxon>Macrosiphini</taxon>
        <taxon>Acyrthosiphon</taxon>
    </lineage>
</organism>
<reference evidence="7" key="1">
    <citation type="submission" date="2010-06" db="EMBL/GenBank/DDBJ databases">
        <authorList>
            <person name="Jiang H."/>
            <person name="Abraham K."/>
            <person name="Ali S."/>
            <person name="Alsbrooks S.L."/>
            <person name="Anim B.N."/>
            <person name="Anosike U.S."/>
            <person name="Attaway T."/>
            <person name="Bandaranaike D.P."/>
            <person name="Battles P.K."/>
            <person name="Bell S.N."/>
            <person name="Bell A.V."/>
            <person name="Beltran B."/>
            <person name="Bickham C."/>
            <person name="Bustamante Y."/>
            <person name="Caleb T."/>
            <person name="Canada A."/>
            <person name="Cardenas V."/>
            <person name="Carter K."/>
            <person name="Chacko J."/>
            <person name="Chandrabose M.N."/>
            <person name="Chavez D."/>
            <person name="Chavez A."/>
            <person name="Chen L."/>
            <person name="Chu H.-S."/>
            <person name="Claassen K.J."/>
            <person name="Cockrell R."/>
            <person name="Collins M."/>
            <person name="Cooper J.A."/>
            <person name="Cree A."/>
            <person name="Curry S.M."/>
            <person name="Da Y."/>
            <person name="Dao M.D."/>
            <person name="Das B."/>
            <person name="Davila M.-L."/>
            <person name="Davy-Carroll L."/>
            <person name="Denson S."/>
            <person name="Dinh H."/>
            <person name="Ebong V.E."/>
            <person name="Edwards J.R."/>
            <person name="Egan A."/>
            <person name="El-Daye J."/>
            <person name="Escobedo L."/>
            <person name="Fernandez S."/>
            <person name="Fernando P.R."/>
            <person name="Flagg N."/>
            <person name="Forbes L.D."/>
            <person name="Fowler R.G."/>
            <person name="Fu Q."/>
            <person name="Gabisi R.A."/>
            <person name="Ganer J."/>
            <person name="Garbino Pronczuk A."/>
            <person name="Garcia R.M."/>
            <person name="Garner T."/>
            <person name="Garrett T.E."/>
            <person name="Gonzalez D.A."/>
            <person name="Hamid H."/>
            <person name="Hawkins E.S."/>
            <person name="Hirani K."/>
            <person name="Hogues M.E."/>
            <person name="Hollins B."/>
            <person name="Hsiao C.-H."/>
            <person name="Jabil R."/>
            <person name="James M.L."/>
            <person name="Jhangiani S.N."/>
            <person name="Johnson B."/>
            <person name="Johnson Q."/>
            <person name="Joshi V."/>
            <person name="Kalu J.B."/>
            <person name="Kam C."/>
            <person name="Kashfia A."/>
            <person name="Keebler J."/>
            <person name="Kisamo H."/>
            <person name="Kovar C.L."/>
            <person name="Lago L.A."/>
            <person name="Lai C.-Y."/>
            <person name="Laidlaw J."/>
            <person name="Lara F."/>
            <person name="Le T.-K."/>
            <person name="Lee S.L."/>
            <person name="Legall F.H."/>
            <person name="Lemon S.J."/>
            <person name="Lewis L.R."/>
            <person name="Li B."/>
            <person name="Liu Y."/>
            <person name="Liu Y.-S."/>
            <person name="Lopez J."/>
            <person name="Lozado R.J."/>
            <person name="Lu J."/>
            <person name="Madu R.C."/>
            <person name="Maheshwari M."/>
            <person name="Maheshwari R."/>
            <person name="Malloy K."/>
            <person name="Martinez E."/>
            <person name="Mathew T."/>
            <person name="Mercado I.C."/>
            <person name="Mercado C."/>
            <person name="Meyer B."/>
            <person name="Montgomery K."/>
            <person name="Morgan M.B."/>
            <person name="Munidasa M."/>
            <person name="Nazareth L.V."/>
            <person name="Nelson J."/>
            <person name="Ng B.M."/>
            <person name="Nguyen N.B."/>
            <person name="Nguyen P.Q."/>
            <person name="Nguyen T."/>
            <person name="Obregon M."/>
            <person name="Okwuonu G.O."/>
            <person name="Onwere C.G."/>
            <person name="Orozco G."/>
            <person name="Parra A."/>
            <person name="Patel S."/>
            <person name="Patil S."/>
            <person name="Perez A."/>
            <person name="Perez Y."/>
            <person name="Pham C."/>
            <person name="Primus E.L."/>
            <person name="Pu L.-L."/>
            <person name="Puazo M."/>
            <person name="Qin X."/>
            <person name="Quiroz J.B."/>
            <person name="Reese J."/>
            <person name="Richards S."/>
            <person name="Rives C.M."/>
            <person name="Robberts R."/>
            <person name="Ruiz S.J."/>
            <person name="Ruiz M.J."/>
            <person name="Santibanez J."/>
            <person name="Schneider B.W."/>
            <person name="Sisson I."/>
            <person name="Smith M."/>
            <person name="Sodergren E."/>
            <person name="Song X.-Z."/>
            <person name="Song B.B."/>
            <person name="Summersgill H."/>
            <person name="Thelus R."/>
            <person name="Thornton R.D."/>
            <person name="Trejos Z.Y."/>
            <person name="Usmani K."/>
            <person name="Vattathil S."/>
            <person name="Villasana D."/>
            <person name="Walker D.L."/>
            <person name="Wang S."/>
            <person name="Wang K."/>
            <person name="White C.S."/>
            <person name="Williams A.C."/>
            <person name="Williamson J."/>
            <person name="Wilson K."/>
            <person name="Woghiren I.O."/>
            <person name="Woodworth J.R."/>
            <person name="Worley K.C."/>
            <person name="Wright R.A."/>
            <person name="Wu W."/>
            <person name="Young L."/>
            <person name="Zhang L."/>
            <person name="Zhang J."/>
            <person name="Zhu Y."/>
            <person name="Muzny D.M."/>
            <person name="Weinstock G."/>
            <person name="Gibbs R.A."/>
        </authorList>
    </citation>
    <scope>NUCLEOTIDE SEQUENCE [LARGE SCALE GENOMIC DNA]</scope>
    <source>
        <strain evidence="7">LSR1</strain>
    </source>
</reference>
<dbReference type="OrthoDB" id="6576058at2759"/>
<dbReference type="KEGG" id="api:100572592"/>
<evidence type="ECO:0000256" key="4">
    <source>
        <dbReference type="SAM" id="SignalP"/>
    </source>
</evidence>
<dbReference type="SMR" id="A0A8R2B4L6"/>
<keyword evidence="7" id="KW-1185">Reference proteome</keyword>
<dbReference type="GeneID" id="100572592"/>
<dbReference type="InterPro" id="IPR003172">
    <property type="entry name" value="ML_dom"/>
</dbReference>
<feature type="domain" description="MD-2-related lipid-recognition" evidence="5">
    <location>
        <begin position="26"/>
        <end position="150"/>
    </location>
</feature>
<comment type="subcellular location">
    <subcellularLocation>
        <location evidence="1">Secreted</location>
    </subcellularLocation>
</comment>
<dbReference type="GO" id="GO:0005576">
    <property type="term" value="C:extracellular region"/>
    <property type="evidence" value="ECO:0007669"/>
    <property type="project" value="UniProtKB-SubCell"/>
</dbReference>
<evidence type="ECO:0000256" key="1">
    <source>
        <dbReference type="ARBA" id="ARBA00004613"/>
    </source>
</evidence>
<keyword evidence="4" id="KW-0732">Signal</keyword>
<proteinExistence type="inferred from homology"/>
<dbReference type="FunFam" id="2.60.40.770:FF:000001">
    <property type="entry name" value="NPC intracellular cholesterol transporter 2"/>
    <property type="match status" value="1"/>
</dbReference>
<feature type="chain" id="PRO_5035777395" description="MD-2-related lipid-recognition domain-containing protein" evidence="4">
    <location>
        <begin position="21"/>
        <end position="153"/>
    </location>
</feature>
<dbReference type="Gene3D" id="2.60.40.770">
    <property type="match status" value="1"/>
</dbReference>
<dbReference type="SUPFAM" id="SSF81296">
    <property type="entry name" value="E set domains"/>
    <property type="match status" value="1"/>
</dbReference>
<evidence type="ECO:0000313" key="6">
    <source>
        <dbReference type="EnsemblMetazoa" id="XP_008181499.1"/>
    </source>
</evidence>
<comment type="similarity">
    <text evidence="2">Belongs to the NPC2 family.</text>
</comment>
<reference evidence="6" key="2">
    <citation type="submission" date="2022-06" db="UniProtKB">
        <authorList>
            <consortium name="EnsemblMetazoa"/>
        </authorList>
    </citation>
    <scope>IDENTIFICATION</scope>
</reference>